<dbReference type="AlphaFoldDB" id="A0A8H3EYX6"/>
<evidence type="ECO:0000256" key="2">
    <source>
        <dbReference type="ARBA" id="ARBA00006727"/>
    </source>
</evidence>
<feature type="transmembrane region" description="Helical" evidence="4">
    <location>
        <begin position="236"/>
        <end position="256"/>
    </location>
</feature>
<keyword evidence="4" id="KW-1133">Transmembrane helix</keyword>
<keyword evidence="4" id="KW-0472">Membrane</keyword>
<dbReference type="InterPro" id="IPR011701">
    <property type="entry name" value="MFS"/>
</dbReference>
<sequence length="469" mass="50911">MTASREERMIADESSLGPRFEQVAAPQDDRPRDSRRDESQIRSAEASSSAGAVLRTISKTLSRTSTIDPGPPPDGGLKAWTQALMGHLVVFNTWGYINSFGVFQTYYVNALNETPSAISWVGSVQIFLLFAIGSVSGRATDAGYFRAMFFTGSFLQLVGIFMTSLSTQYWQLFLTQGICTGIGNGLLFTPALACISTYFSKKRGLALAIAASGNATGGMVFPAIVETLLPKIGFPWTMRVLGFLMLGVTSITLALMKTRLPARKAGPLLELAAFRELPYSLFAIGMFLVLWGQYFGYFYIGSFGRDMIHLSQADSFNLIIILNGIGFFGRLIPGYVSDRWTGPFNYVIPCAFTTGILLYCWASITSHDALLAWAVVYGWFTAGMQGLFAAMVSSLTDDLKKAGVRMGMIFSVTSVALLTGPPLAGALIQRGSGRYLEAQIWAGTMILAGSLVLTGARISKTGFRLMVRM</sequence>
<evidence type="ECO:0000256" key="3">
    <source>
        <dbReference type="SAM" id="MobiDB-lite"/>
    </source>
</evidence>
<feature type="transmembrane region" description="Helical" evidence="4">
    <location>
        <begin position="117"/>
        <end position="135"/>
    </location>
</feature>
<feature type="transmembrane region" description="Helical" evidence="4">
    <location>
        <begin position="172"/>
        <end position="193"/>
    </location>
</feature>
<comment type="similarity">
    <text evidence="2">Belongs to the major facilitator superfamily. Monocarboxylate porter (TC 2.A.1.13) family.</text>
</comment>
<dbReference type="SUPFAM" id="SSF103473">
    <property type="entry name" value="MFS general substrate transporter"/>
    <property type="match status" value="1"/>
</dbReference>
<feature type="compositionally biased region" description="Basic and acidic residues" evidence="3">
    <location>
        <begin position="1"/>
        <end position="11"/>
    </location>
</feature>
<dbReference type="Proteomes" id="UP000664521">
    <property type="component" value="Unassembled WGS sequence"/>
</dbReference>
<dbReference type="Gene3D" id="1.20.1250.20">
    <property type="entry name" value="MFS general substrate transporter like domains"/>
    <property type="match status" value="2"/>
</dbReference>
<dbReference type="Pfam" id="PF07690">
    <property type="entry name" value="MFS_1"/>
    <property type="match status" value="1"/>
</dbReference>
<dbReference type="EMBL" id="CAJPDS010000012">
    <property type="protein sequence ID" value="CAF9912827.1"/>
    <property type="molecule type" value="Genomic_DNA"/>
</dbReference>
<reference evidence="5" key="1">
    <citation type="submission" date="2021-03" db="EMBL/GenBank/DDBJ databases">
        <authorList>
            <person name="Tagirdzhanova G."/>
        </authorList>
    </citation>
    <scope>NUCLEOTIDE SEQUENCE</scope>
</reference>
<keyword evidence="4" id="KW-0812">Transmembrane</keyword>
<feature type="transmembrane region" description="Helical" evidence="4">
    <location>
        <begin position="407"/>
        <end position="428"/>
    </location>
</feature>
<keyword evidence="6" id="KW-1185">Reference proteome</keyword>
<evidence type="ECO:0000313" key="6">
    <source>
        <dbReference type="Proteomes" id="UP000664521"/>
    </source>
</evidence>
<feature type="transmembrane region" description="Helical" evidence="4">
    <location>
        <begin position="344"/>
        <end position="364"/>
    </location>
</feature>
<gene>
    <name evidence="5" type="ORF">HETSPECPRED_001212</name>
</gene>
<dbReference type="GO" id="GO:0022857">
    <property type="term" value="F:transmembrane transporter activity"/>
    <property type="evidence" value="ECO:0007669"/>
    <property type="project" value="InterPro"/>
</dbReference>
<feature type="region of interest" description="Disordered" evidence="3">
    <location>
        <begin position="1"/>
        <end position="51"/>
    </location>
</feature>
<name>A0A8H3EYX6_9LECA</name>
<dbReference type="InterPro" id="IPR036259">
    <property type="entry name" value="MFS_trans_sf"/>
</dbReference>
<feature type="transmembrane region" description="Helical" evidence="4">
    <location>
        <begin position="440"/>
        <end position="459"/>
    </location>
</feature>
<dbReference type="InterPro" id="IPR050327">
    <property type="entry name" value="Proton-linked_MCT"/>
</dbReference>
<dbReference type="GO" id="GO:0016020">
    <property type="term" value="C:membrane"/>
    <property type="evidence" value="ECO:0007669"/>
    <property type="project" value="UniProtKB-SubCell"/>
</dbReference>
<evidence type="ECO:0000313" key="5">
    <source>
        <dbReference type="EMBL" id="CAF9912827.1"/>
    </source>
</evidence>
<evidence type="ECO:0008006" key="7">
    <source>
        <dbReference type="Google" id="ProtNLM"/>
    </source>
</evidence>
<feature type="compositionally biased region" description="Polar residues" evidence="3">
    <location>
        <begin position="41"/>
        <end position="50"/>
    </location>
</feature>
<proteinExistence type="inferred from homology"/>
<feature type="transmembrane region" description="Helical" evidence="4">
    <location>
        <begin position="79"/>
        <end position="97"/>
    </location>
</feature>
<dbReference type="OrthoDB" id="6499973at2759"/>
<feature type="transmembrane region" description="Helical" evidence="4">
    <location>
        <begin position="315"/>
        <end position="332"/>
    </location>
</feature>
<feature type="compositionally biased region" description="Basic and acidic residues" evidence="3">
    <location>
        <begin position="27"/>
        <end position="40"/>
    </location>
</feature>
<feature type="transmembrane region" description="Helical" evidence="4">
    <location>
        <begin position="277"/>
        <end position="295"/>
    </location>
</feature>
<dbReference type="PANTHER" id="PTHR11360:SF130">
    <property type="entry name" value="MAJOR FACILITATOR SUPERFAMILY (MFS) PROFILE DOMAIN-CONTAINING PROTEIN-RELATED"/>
    <property type="match status" value="1"/>
</dbReference>
<feature type="transmembrane region" description="Helical" evidence="4">
    <location>
        <begin position="147"/>
        <end position="166"/>
    </location>
</feature>
<organism evidence="5 6">
    <name type="scientific">Heterodermia speciosa</name>
    <dbReference type="NCBI Taxonomy" id="116794"/>
    <lineage>
        <taxon>Eukaryota</taxon>
        <taxon>Fungi</taxon>
        <taxon>Dikarya</taxon>
        <taxon>Ascomycota</taxon>
        <taxon>Pezizomycotina</taxon>
        <taxon>Lecanoromycetes</taxon>
        <taxon>OSLEUM clade</taxon>
        <taxon>Lecanoromycetidae</taxon>
        <taxon>Caliciales</taxon>
        <taxon>Physciaceae</taxon>
        <taxon>Heterodermia</taxon>
    </lineage>
</organism>
<comment type="subcellular location">
    <subcellularLocation>
        <location evidence="1">Membrane</location>
        <topology evidence="1">Multi-pass membrane protein</topology>
    </subcellularLocation>
</comment>
<feature type="transmembrane region" description="Helical" evidence="4">
    <location>
        <begin position="205"/>
        <end position="224"/>
    </location>
</feature>
<dbReference type="PANTHER" id="PTHR11360">
    <property type="entry name" value="MONOCARBOXYLATE TRANSPORTER"/>
    <property type="match status" value="1"/>
</dbReference>
<protein>
    <recommendedName>
        <fullName evidence="7">Major facilitator superfamily (MFS) profile domain-containing protein</fullName>
    </recommendedName>
</protein>
<evidence type="ECO:0000256" key="4">
    <source>
        <dbReference type="SAM" id="Phobius"/>
    </source>
</evidence>
<accession>A0A8H3EYX6</accession>
<feature type="transmembrane region" description="Helical" evidence="4">
    <location>
        <begin position="370"/>
        <end position="395"/>
    </location>
</feature>
<evidence type="ECO:0000256" key="1">
    <source>
        <dbReference type="ARBA" id="ARBA00004141"/>
    </source>
</evidence>
<comment type="caution">
    <text evidence="5">The sequence shown here is derived from an EMBL/GenBank/DDBJ whole genome shotgun (WGS) entry which is preliminary data.</text>
</comment>